<gene>
    <name evidence="10" type="primary">nup184</name>
    <name evidence="10" type="ORF">SOMG_02020</name>
</gene>
<keyword evidence="4" id="KW-0653">Protein transport</keyword>
<dbReference type="PANTHER" id="PTHR31431">
    <property type="entry name" value="NUCLEOPORIN NUP188 HOMOLOG"/>
    <property type="match status" value="1"/>
</dbReference>
<keyword evidence="6" id="KW-0906">Nuclear pore complex</keyword>
<dbReference type="GO" id="GO:0051028">
    <property type="term" value="P:mRNA transport"/>
    <property type="evidence" value="ECO:0007669"/>
    <property type="project" value="UniProtKB-KW"/>
</dbReference>
<dbReference type="KEGG" id="som:SOMG_02020"/>
<feature type="domain" description="Nucleoporin Nup188 N-terminal subdomain III" evidence="9">
    <location>
        <begin position="552"/>
        <end position="964"/>
    </location>
</feature>
<dbReference type="GO" id="GO:0017056">
    <property type="term" value="F:structural constituent of nuclear pore"/>
    <property type="evidence" value="ECO:0007669"/>
    <property type="project" value="InterPro"/>
</dbReference>
<dbReference type="Gene3D" id="1.25.10.70">
    <property type="match status" value="1"/>
</dbReference>
<evidence type="ECO:0000256" key="1">
    <source>
        <dbReference type="ARBA" id="ARBA00004567"/>
    </source>
</evidence>
<dbReference type="PANTHER" id="PTHR31431:SF1">
    <property type="entry name" value="NUCLEOPORIN NUP188"/>
    <property type="match status" value="1"/>
</dbReference>
<keyword evidence="2" id="KW-0813">Transport</keyword>
<accession>A0AAE9W901</accession>
<evidence type="ECO:0000256" key="5">
    <source>
        <dbReference type="ARBA" id="ARBA00023010"/>
    </source>
</evidence>
<sequence length="1619" mass="184005">MGDSLISWAWILSSFQAHNESISKETFESLLAERVSAFQNIRHPLRGSVQPLKATEGEEEDCVLSVYNKSYSVKKSQKEFAKRLSDLTSFDEAGVLYVILTHSEEFMPQHASYSDDDTQLVQEFQKRYYAELFSCWKVFVCLLRACADPNHFWYKTSKYMVVTVLDQFKRSNSGEPSAYCVDLVAYLNELSDQAAPIQYSILGEATLAHWYFFYFHLQLQLLRVLFLLIYSLLPCTSEVAIAWFSCMKKTRFLHDQEFMHLDVETGFSLCNKLTYLATVISTTIISLDKQVLPFQENRSFFMTSGDCILKIQDIMASFHGDPISSPVALAWGIALHNLHNNPENLSMVEKANVVSQTLFENPQASYQSMVVSAVKLDPFSLINSILIALQNDINYDGYSVILAVLFADAISYVKFSSSVILCATTLFKNPQIFEIYSDVESVAHLFSYARARFPFELSQFPLLVTPVLSSLNLQQPLNPDSNIINTFTQVLPKGFKSYEIIPEPNVTTNVLIELQDSLHLEQSGFFFPNKEKVIPKGTRGRIVSVDTFPPIVMWDVVYPRWPCIGISLEHIVTNNLYHVHDEFLVTFLQTLVDLFNSNTDQIRELTRSISLSLEGEYEFIDLICNVLDHYLSIPSLRDIEYQICVLSCQLLCLFVYIEPTSIWAYASRSLKKVLSLDNVIFEHESLTGIYDFTLAFFELYELLLDNCISRSVISDDFSINLKNEFVRQTIQCLFEIFANFLDWRYSKIIQQYQVGSRFTSIITKLLNAIYGIEYFGSKFTNKRIIPLQQLGNYIVQRFLVQQDAKRYLYPLLSILDRVNPLYSEIFSSTDNDLAEAAENWLVSSLETMQTLIDLRGFLKLKPSELERNLFSRSPQLFYALPQIYPCVSSILRLLTSLILAPWPSETPSLLAYMVNSTDVVGRVCVRLLKNPIHSSHIEGCVWKFLSSIMKGQQQGLAVLLFSGKKFPLENMKSLRHNEQTQITSRSLINLAEKRMDNFFINDISSQVPIIEFIFLSRNFWSASYGTAQQETDFWKKVVDAIKLPITVSSSALSETSKADLYVLAAHAVRIAAIQLHVSKFNKSVSAKKLVIDPLKDFINDLVQTTFTITTYDPSVFETLNHNFEEYQNELNAMSLKNTGITPPVYGRNYFYNTHLAKAMLSVFGNIEPLISNIENANNALSTLDAQTALLRSWGIFLAAFIDFVKEDSTLSFLDFDIMHWILEALENDTVDSFIIRDLSIERAALVFHISQHAMSAPYTDSLKERLETLMALTWRALSTDKFSLFDINNGFQMNYYRPLFQVLYNGFNKLLSAPNVNANIEVGIVSGILSMCHRKLSQLFQHAITEPTPDVHSDIVLLNAIQSVIVNSNLMKGLQSLYINIIMDHSSIENCLRLFSWSHALLIDGQPYFADAAMSFLVTCSSIPAGAEQVASHGVFFAIAESPLSSSLKTGGLGADVSSVQYKLWIRGILPLLFHIVKYLGNRIMNDARELILLVLPQIQFSFLNWSQPPSSVSLASIDESFMLVLLMDLLQYFNPALLQEIRVSELKAEMLNGIDYLVSHPNFLSSLAEPATLYEQEYAMEVIGIPKEDAEASKEIKTQFAKLVRMQLDKLRAQLESS</sequence>
<evidence type="ECO:0000256" key="2">
    <source>
        <dbReference type="ARBA" id="ARBA00022448"/>
    </source>
</evidence>
<dbReference type="RefSeq" id="XP_056035274.1">
    <property type="nucleotide sequence ID" value="XM_056180813.1"/>
</dbReference>
<name>A0AAE9W901_9SCHI</name>
<dbReference type="InterPro" id="IPR044840">
    <property type="entry name" value="Nup188"/>
</dbReference>
<dbReference type="InterPro" id="IPR048883">
    <property type="entry name" value="Nup188_N-subdom_III"/>
</dbReference>
<evidence type="ECO:0000256" key="3">
    <source>
        <dbReference type="ARBA" id="ARBA00022816"/>
    </source>
</evidence>
<comment type="subcellular location">
    <subcellularLocation>
        <location evidence="1">Nucleus</location>
        <location evidence="1">Nuclear pore complex</location>
    </subcellularLocation>
</comment>
<dbReference type="EMBL" id="CP115611">
    <property type="protein sequence ID" value="WBW71031.1"/>
    <property type="molecule type" value="Genomic_DNA"/>
</dbReference>
<dbReference type="GO" id="GO:0006606">
    <property type="term" value="P:protein import into nucleus"/>
    <property type="evidence" value="ECO:0007669"/>
    <property type="project" value="TreeGrafter"/>
</dbReference>
<evidence type="ECO:0000256" key="6">
    <source>
        <dbReference type="ARBA" id="ARBA00023132"/>
    </source>
</evidence>
<evidence type="ECO:0000313" key="11">
    <source>
        <dbReference type="Proteomes" id="UP001212411"/>
    </source>
</evidence>
<evidence type="ECO:0000259" key="8">
    <source>
        <dbReference type="Pfam" id="PF18378"/>
    </source>
</evidence>
<evidence type="ECO:0000256" key="4">
    <source>
        <dbReference type="ARBA" id="ARBA00022927"/>
    </source>
</evidence>
<proteinExistence type="predicted"/>
<keyword evidence="7" id="KW-0539">Nucleus</keyword>
<dbReference type="Pfam" id="PF18378">
    <property type="entry name" value="Nup188_C"/>
    <property type="match status" value="1"/>
</dbReference>
<keyword evidence="3" id="KW-0509">mRNA transport</keyword>
<dbReference type="GO" id="GO:0006405">
    <property type="term" value="P:RNA export from nucleus"/>
    <property type="evidence" value="ECO:0007669"/>
    <property type="project" value="TreeGrafter"/>
</dbReference>
<keyword evidence="11" id="KW-1185">Reference proteome</keyword>
<keyword evidence="5" id="KW-0811">Translocation</keyword>
<dbReference type="GO" id="GO:0044611">
    <property type="term" value="C:nuclear pore inner ring"/>
    <property type="evidence" value="ECO:0007669"/>
    <property type="project" value="TreeGrafter"/>
</dbReference>
<protein>
    <submittedName>
        <fullName evidence="10">Nucleoporin Nup184</fullName>
    </submittedName>
</protein>
<dbReference type="Pfam" id="PF21093">
    <property type="entry name" value="Nup188_N-subdom_III"/>
    <property type="match status" value="1"/>
</dbReference>
<reference evidence="10 11" key="1">
    <citation type="journal article" date="2023" name="G3 (Bethesda)">
        <title>A high-quality reference genome for the fission yeast Schizosaccharomyces osmophilus.</title>
        <authorList>
            <person name="Jia G.S."/>
            <person name="Zhang W.C."/>
            <person name="Liang Y."/>
            <person name="Liu X.H."/>
            <person name="Rhind N."/>
            <person name="Pidoux A."/>
            <person name="Brysch-Herzberg M."/>
            <person name="Du L.L."/>
        </authorList>
    </citation>
    <scope>NUCLEOTIDE SEQUENCE [LARGE SCALE GENOMIC DNA]</scope>
    <source>
        <strain evidence="10 11">CBS 15793</strain>
    </source>
</reference>
<dbReference type="Proteomes" id="UP001212411">
    <property type="component" value="Chromosome 1"/>
</dbReference>
<dbReference type="InterPro" id="IPR041634">
    <property type="entry name" value="Nup188_C"/>
</dbReference>
<evidence type="ECO:0000259" key="9">
    <source>
        <dbReference type="Pfam" id="PF21093"/>
    </source>
</evidence>
<feature type="domain" description="Nuclear pore protein Nup188 C-terminal" evidence="8">
    <location>
        <begin position="1292"/>
        <end position="1580"/>
    </location>
</feature>
<dbReference type="GeneID" id="80875502"/>
<organism evidence="10 11">
    <name type="scientific">Schizosaccharomyces osmophilus</name>
    <dbReference type="NCBI Taxonomy" id="2545709"/>
    <lineage>
        <taxon>Eukaryota</taxon>
        <taxon>Fungi</taxon>
        <taxon>Dikarya</taxon>
        <taxon>Ascomycota</taxon>
        <taxon>Taphrinomycotina</taxon>
        <taxon>Schizosaccharomycetes</taxon>
        <taxon>Schizosaccharomycetales</taxon>
        <taxon>Schizosaccharomycetaceae</taxon>
        <taxon>Schizosaccharomyces</taxon>
    </lineage>
</organism>
<evidence type="ECO:0000256" key="7">
    <source>
        <dbReference type="ARBA" id="ARBA00023242"/>
    </source>
</evidence>
<evidence type="ECO:0000313" key="10">
    <source>
        <dbReference type="EMBL" id="WBW71031.1"/>
    </source>
</evidence>